<dbReference type="RefSeq" id="WP_120200675.1">
    <property type="nucleotide sequence ID" value="NZ_RAQJ01000002.1"/>
</dbReference>
<dbReference type="OrthoDB" id="1428473at2"/>
<proteinExistence type="predicted"/>
<evidence type="ECO:0000313" key="2">
    <source>
        <dbReference type="EMBL" id="RKE95362.1"/>
    </source>
</evidence>
<feature type="chain" id="PRO_5019113507" evidence="1">
    <location>
        <begin position="25"/>
        <end position="171"/>
    </location>
</feature>
<protein>
    <submittedName>
        <fullName evidence="2">Uncharacterized protein</fullName>
    </submittedName>
</protein>
<feature type="signal peptide" evidence="1">
    <location>
        <begin position="1"/>
        <end position="24"/>
    </location>
</feature>
<dbReference type="AlphaFoldDB" id="A0A420DM93"/>
<keyword evidence="3" id="KW-1185">Reference proteome</keyword>
<name>A0A420DM93_9FLAO</name>
<dbReference type="Proteomes" id="UP000284892">
    <property type="component" value="Unassembled WGS sequence"/>
</dbReference>
<dbReference type="EMBL" id="RAQJ01000002">
    <property type="protein sequence ID" value="RKE95362.1"/>
    <property type="molecule type" value="Genomic_DNA"/>
</dbReference>
<comment type="caution">
    <text evidence="2">The sequence shown here is derived from an EMBL/GenBank/DDBJ whole genome shotgun (WGS) entry which is preliminary data.</text>
</comment>
<keyword evidence="1" id="KW-0732">Signal</keyword>
<gene>
    <name evidence="2" type="ORF">BXY80_1549</name>
</gene>
<organism evidence="2 3">
    <name type="scientific">Ichthyenterobacterium magnum</name>
    <dbReference type="NCBI Taxonomy" id="1230530"/>
    <lineage>
        <taxon>Bacteria</taxon>
        <taxon>Pseudomonadati</taxon>
        <taxon>Bacteroidota</taxon>
        <taxon>Flavobacteriia</taxon>
        <taxon>Flavobacteriales</taxon>
        <taxon>Flavobacteriaceae</taxon>
        <taxon>Ichthyenterobacterium</taxon>
    </lineage>
</organism>
<reference evidence="2 3" key="1">
    <citation type="submission" date="2018-09" db="EMBL/GenBank/DDBJ databases">
        <title>Genomic Encyclopedia of Archaeal and Bacterial Type Strains, Phase II (KMG-II): from individual species to whole genera.</title>
        <authorList>
            <person name="Goeker M."/>
        </authorList>
    </citation>
    <scope>NUCLEOTIDE SEQUENCE [LARGE SCALE GENOMIC DNA]</scope>
    <source>
        <strain evidence="2 3">DSM 26283</strain>
    </source>
</reference>
<evidence type="ECO:0000256" key="1">
    <source>
        <dbReference type="SAM" id="SignalP"/>
    </source>
</evidence>
<sequence>MKTLVLGFLFLGLTSLTFSQNDIAYTNVSSEIKFEASKKETINVSFIKSFETVDLSKRIISFQKVAANYDIKTDPVYMSNKPTTYAVVFKEANNKIENLYNHSGEILSSNQIFSDIRLPYAISSKITIEHPGWSIYNVKCTIAYIQDEAVNIAYKVKLKNGNQSKVLKIKG</sequence>
<evidence type="ECO:0000313" key="3">
    <source>
        <dbReference type="Proteomes" id="UP000284892"/>
    </source>
</evidence>
<accession>A0A420DM93</accession>